<accession>A0ABW6ETZ2</accession>
<protein>
    <submittedName>
        <fullName evidence="1">Uncharacterized protein</fullName>
    </submittedName>
</protein>
<keyword evidence="2" id="KW-1185">Reference proteome</keyword>
<dbReference type="SUPFAM" id="SSF52242">
    <property type="entry name" value="Cobalamin (vitamin B12)-binding domain"/>
    <property type="match status" value="1"/>
</dbReference>
<proteinExistence type="predicted"/>
<dbReference type="InterPro" id="IPR036724">
    <property type="entry name" value="Cobalamin-bd_sf"/>
</dbReference>
<dbReference type="RefSeq" id="WP_280929304.1">
    <property type="nucleotide sequence ID" value="NZ_JBHXLY010000042.1"/>
</dbReference>
<reference evidence="1 2" key="1">
    <citation type="submission" date="2024-09" db="EMBL/GenBank/DDBJ databases">
        <title>The Natural Products Discovery Center: Release of the First 8490 Sequenced Strains for Exploring Actinobacteria Biosynthetic Diversity.</title>
        <authorList>
            <person name="Kalkreuter E."/>
            <person name="Kautsar S.A."/>
            <person name="Yang D."/>
            <person name="Bader C.D."/>
            <person name="Teijaro C.N."/>
            <person name="Fluegel L."/>
            <person name="Davis C.M."/>
            <person name="Simpson J.R."/>
            <person name="Lauterbach L."/>
            <person name="Steele A.D."/>
            <person name="Gui C."/>
            <person name="Meng S."/>
            <person name="Li G."/>
            <person name="Viehrig K."/>
            <person name="Ye F."/>
            <person name="Su P."/>
            <person name="Kiefer A.F."/>
            <person name="Nichols A."/>
            <person name="Cepeda A.J."/>
            <person name="Yan W."/>
            <person name="Fan B."/>
            <person name="Jiang Y."/>
            <person name="Adhikari A."/>
            <person name="Zheng C.-J."/>
            <person name="Schuster L."/>
            <person name="Cowan T.M."/>
            <person name="Smanski M.J."/>
            <person name="Chevrette M.G."/>
            <person name="De Carvalho L.P.S."/>
            <person name="Shen B."/>
        </authorList>
    </citation>
    <scope>NUCLEOTIDE SEQUENCE [LARGE SCALE GENOMIC DNA]</scope>
    <source>
        <strain evidence="1 2">NPDC058546</strain>
    </source>
</reference>
<gene>
    <name evidence="1" type="ORF">ACFWSS_33770</name>
</gene>
<sequence length="161" mass="16329">MSDLESRPGERLVMVGVMGGAASSAESFLVSMRLSCRGVQALNLGTGVTLGQAAAEVAHRPDVQALLLVCATGVHAVAGQLAGLAELKASGSLAPPVFVGGARGDCWRELRPLAAHLRGLGVAQVLADLADAAYLLPVRRAGLGGVAPVSSREKKVPAWTG</sequence>
<comment type="caution">
    <text evidence="1">The sequence shown here is derived from an EMBL/GenBank/DDBJ whole genome shotgun (WGS) entry which is preliminary data.</text>
</comment>
<evidence type="ECO:0000313" key="2">
    <source>
        <dbReference type="Proteomes" id="UP001598251"/>
    </source>
</evidence>
<dbReference type="EMBL" id="JBHXOF010000043">
    <property type="protein sequence ID" value="MFD4217847.1"/>
    <property type="molecule type" value="Genomic_DNA"/>
</dbReference>
<name>A0ABW6ETZ2_9ACTN</name>
<organism evidence="1 2">
    <name type="scientific">Streptomyces sindenensis</name>
    <dbReference type="NCBI Taxonomy" id="67363"/>
    <lineage>
        <taxon>Bacteria</taxon>
        <taxon>Bacillati</taxon>
        <taxon>Actinomycetota</taxon>
        <taxon>Actinomycetes</taxon>
        <taxon>Kitasatosporales</taxon>
        <taxon>Streptomycetaceae</taxon>
        <taxon>Streptomyces</taxon>
    </lineage>
</organism>
<evidence type="ECO:0000313" key="1">
    <source>
        <dbReference type="EMBL" id="MFD4217847.1"/>
    </source>
</evidence>
<dbReference type="Proteomes" id="UP001598251">
    <property type="component" value="Unassembled WGS sequence"/>
</dbReference>
<dbReference type="Gene3D" id="3.40.50.280">
    <property type="entry name" value="Cobalamin-binding domain"/>
    <property type="match status" value="1"/>
</dbReference>